<evidence type="ECO:0000313" key="4">
    <source>
        <dbReference type="Proteomes" id="UP001174936"/>
    </source>
</evidence>
<name>A0AA40CHV2_9PEZI</name>
<protein>
    <submittedName>
        <fullName evidence="3">Uncharacterized protein</fullName>
    </submittedName>
</protein>
<comment type="caution">
    <text evidence="3">The sequence shown here is derived from an EMBL/GenBank/DDBJ whole genome shotgun (WGS) entry which is preliminary data.</text>
</comment>
<dbReference type="AlphaFoldDB" id="A0AA40CHV2"/>
<keyword evidence="4" id="KW-1185">Reference proteome</keyword>
<sequence>MRVGVGGSTAGFSLVLQLLRLAAFDRTARVHDIIQAAEQPRASASHSQYYIISSLSSGPSASTNSPTSVNPVSSPPSSSSSLSSLSSDPTCTPPLYLGCLPPMRILFPSPRHVLLIT</sequence>
<accession>A0AA40CHV2</accession>
<feature type="compositionally biased region" description="Low complexity" evidence="1">
    <location>
        <begin position="56"/>
        <end position="87"/>
    </location>
</feature>
<evidence type="ECO:0000256" key="2">
    <source>
        <dbReference type="SAM" id="SignalP"/>
    </source>
</evidence>
<feature type="region of interest" description="Disordered" evidence="1">
    <location>
        <begin position="56"/>
        <end position="89"/>
    </location>
</feature>
<keyword evidence="2" id="KW-0732">Signal</keyword>
<evidence type="ECO:0000313" key="3">
    <source>
        <dbReference type="EMBL" id="KAK0639007.1"/>
    </source>
</evidence>
<gene>
    <name evidence="3" type="ORF">B0T16DRAFT_422258</name>
</gene>
<organism evidence="3 4">
    <name type="scientific">Cercophora newfieldiana</name>
    <dbReference type="NCBI Taxonomy" id="92897"/>
    <lineage>
        <taxon>Eukaryota</taxon>
        <taxon>Fungi</taxon>
        <taxon>Dikarya</taxon>
        <taxon>Ascomycota</taxon>
        <taxon>Pezizomycotina</taxon>
        <taxon>Sordariomycetes</taxon>
        <taxon>Sordariomycetidae</taxon>
        <taxon>Sordariales</taxon>
        <taxon>Lasiosphaeriaceae</taxon>
        <taxon>Cercophora</taxon>
    </lineage>
</organism>
<reference evidence="3" key="1">
    <citation type="submission" date="2023-06" db="EMBL/GenBank/DDBJ databases">
        <title>Genome-scale phylogeny and comparative genomics of the fungal order Sordariales.</title>
        <authorList>
            <consortium name="Lawrence Berkeley National Laboratory"/>
            <person name="Hensen N."/>
            <person name="Bonometti L."/>
            <person name="Westerberg I."/>
            <person name="Brannstrom I.O."/>
            <person name="Guillou S."/>
            <person name="Cros-Aarteil S."/>
            <person name="Calhoun S."/>
            <person name="Haridas S."/>
            <person name="Kuo A."/>
            <person name="Mondo S."/>
            <person name="Pangilinan J."/>
            <person name="Riley R."/>
            <person name="Labutti K."/>
            <person name="Andreopoulos B."/>
            <person name="Lipzen A."/>
            <person name="Chen C."/>
            <person name="Yanf M."/>
            <person name="Daum C."/>
            <person name="Ng V."/>
            <person name="Clum A."/>
            <person name="Steindorff A."/>
            <person name="Ohm R."/>
            <person name="Martin F."/>
            <person name="Silar P."/>
            <person name="Natvig D."/>
            <person name="Lalanne C."/>
            <person name="Gautier V."/>
            <person name="Ament-Velasquez S.L."/>
            <person name="Kruys A."/>
            <person name="Hutchinson M.I."/>
            <person name="Powell A.J."/>
            <person name="Barry K."/>
            <person name="Miller A.N."/>
            <person name="Grigoriev I.V."/>
            <person name="Debuchy R."/>
            <person name="Gladieux P."/>
            <person name="Thoren M.H."/>
            <person name="Johannesson H."/>
        </authorList>
    </citation>
    <scope>NUCLEOTIDE SEQUENCE</scope>
    <source>
        <strain evidence="3">SMH2532-1</strain>
    </source>
</reference>
<dbReference type="EMBL" id="JAULSV010000007">
    <property type="protein sequence ID" value="KAK0639007.1"/>
    <property type="molecule type" value="Genomic_DNA"/>
</dbReference>
<feature type="signal peptide" evidence="2">
    <location>
        <begin position="1"/>
        <end position="30"/>
    </location>
</feature>
<dbReference type="Proteomes" id="UP001174936">
    <property type="component" value="Unassembled WGS sequence"/>
</dbReference>
<evidence type="ECO:0000256" key="1">
    <source>
        <dbReference type="SAM" id="MobiDB-lite"/>
    </source>
</evidence>
<proteinExistence type="predicted"/>
<feature type="chain" id="PRO_5041459724" evidence="2">
    <location>
        <begin position="31"/>
        <end position="117"/>
    </location>
</feature>